<dbReference type="Proteomes" id="UP000001423">
    <property type="component" value="Chromosome"/>
</dbReference>
<evidence type="ECO:0000259" key="1">
    <source>
        <dbReference type="Pfam" id="PF00534"/>
    </source>
</evidence>
<dbReference type="Gene3D" id="3.40.50.2000">
    <property type="entry name" value="Glycogen Phosphorylase B"/>
    <property type="match status" value="2"/>
</dbReference>
<sequence>MCIGLDFDPSGGHQEPLLNSLPTPPAEPVKIAFFTETFLPKVDGIVTRLTKTVQHLVEAGDEVMVFCPEGCPSEYMGAELIGVPAMPLPLYPELKLALPRPAVAEALETFEPDLVHVVNPAVLGLGGIWLAKTNGIPLIASYHTHLPKYLEHYGMGMLEPLLWELLKAAHNQAILNLCTSTAMVAELSEKGIQNTALWQRGVDTELFRPELRNETMRLRLLNTNDDQGALLLYVGRLSAEKQIERIKPVLDRIPEARLALVGDGPHRQQLEKAFEGTATTFVGYLEGEELASAYASGDAFLFPSSTETLGLVLLEAMAAGCPVVGANRGGIPDIITDGVNGCLYEPDGVDGGSTSLINATRRLLGNDLERQGLRKAARQEAERWGWASATQQLRSYYRTILGQPLNLAA</sequence>
<dbReference type="GO" id="GO:0016757">
    <property type="term" value="F:glycosyltransferase activity"/>
    <property type="evidence" value="ECO:0007669"/>
    <property type="project" value="InterPro"/>
</dbReference>
<dbReference type="CDD" id="cd03814">
    <property type="entry name" value="GT4-like"/>
    <property type="match status" value="1"/>
</dbReference>
<dbReference type="PANTHER" id="PTHR45947:SF3">
    <property type="entry name" value="SULFOQUINOVOSYL TRANSFERASE SQD2"/>
    <property type="match status" value="1"/>
</dbReference>
<dbReference type="SUPFAM" id="SSF53756">
    <property type="entry name" value="UDP-Glycosyltransferase/glycogen phosphorylase"/>
    <property type="match status" value="1"/>
</dbReference>
<dbReference type="eggNOG" id="COG0438">
    <property type="taxonomic scope" value="Bacteria"/>
</dbReference>
<dbReference type="EMBL" id="BX548175">
    <property type="protein sequence ID" value="CAE20224.1"/>
    <property type="molecule type" value="Genomic_DNA"/>
</dbReference>
<organism evidence="3 4">
    <name type="scientific">Prochlorococcus marinus (strain MIT 9313)</name>
    <dbReference type="NCBI Taxonomy" id="74547"/>
    <lineage>
        <taxon>Bacteria</taxon>
        <taxon>Bacillati</taxon>
        <taxon>Cyanobacteriota</taxon>
        <taxon>Cyanophyceae</taxon>
        <taxon>Synechococcales</taxon>
        <taxon>Prochlorococcaceae</taxon>
        <taxon>Prochlorococcus</taxon>
    </lineage>
</organism>
<name>Q7V9A5_PROMM</name>
<dbReference type="KEGG" id="pmt:PMT_0049"/>
<keyword evidence="4" id="KW-1185">Reference proteome</keyword>
<dbReference type="InterPro" id="IPR028098">
    <property type="entry name" value="Glyco_trans_4-like_N"/>
</dbReference>
<dbReference type="InterPro" id="IPR050194">
    <property type="entry name" value="Glycosyltransferase_grp1"/>
</dbReference>
<accession>Q7V9A5</accession>
<reference evidence="3 4" key="1">
    <citation type="journal article" date="2003" name="Nature">
        <title>Genome divergence in two Prochlorococcus ecotypes reflects oceanic niche differentiation.</title>
        <authorList>
            <person name="Rocap G."/>
            <person name="Larimer F.W."/>
            <person name="Lamerdin J.E."/>
            <person name="Malfatti S."/>
            <person name="Chain P."/>
            <person name="Ahlgren N.A."/>
            <person name="Arellano A."/>
            <person name="Coleman M."/>
            <person name="Hauser L."/>
            <person name="Hess W.R."/>
            <person name="Johnson Z.I."/>
            <person name="Land M.L."/>
            <person name="Lindell D."/>
            <person name="Post A.F."/>
            <person name="Regala W."/>
            <person name="Shah M."/>
            <person name="Shaw S.L."/>
            <person name="Steglich C."/>
            <person name="Sullivan M.B."/>
            <person name="Ting C.S."/>
            <person name="Tolonen A."/>
            <person name="Webb E.A."/>
            <person name="Zinser E.R."/>
            <person name="Chisholm S.W."/>
        </authorList>
    </citation>
    <scope>NUCLEOTIDE SEQUENCE [LARGE SCALE GENOMIC DNA]</scope>
    <source>
        <strain evidence="4">MIT 9313</strain>
    </source>
</reference>
<proteinExistence type="predicted"/>
<evidence type="ECO:0000313" key="3">
    <source>
        <dbReference type="EMBL" id="CAE20224.1"/>
    </source>
</evidence>
<dbReference type="HOGENOM" id="CLU_009583_2_0_3"/>
<dbReference type="Pfam" id="PF13439">
    <property type="entry name" value="Glyco_transf_4"/>
    <property type="match status" value="1"/>
</dbReference>
<evidence type="ECO:0000313" key="4">
    <source>
        <dbReference type="Proteomes" id="UP000001423"/>
    </source>
</evidence>
<evidence type="ECO:0000259" key="2">
    <source>
        <dbReference type="Pfam" id="PF13439"/>
    </source>
</evidence>
<protein>
    <submittedName>
        <fullName evidence="3">SqdX</fullName>
    </submittedName>
</protein>
<dbReference type="CAZy" id="GT4">
    <property type="family name" value="Glycosyltransferase Family 4"/>
</dbReference>
<dbReference type="PANTHER" id="PTHR45947">
    <property type="entry name" value="SULFOQUINOVOSYL TRANSFERASE SQD2"/>
    <property type="match status" value="1"/>
</dbReference>
<feature type="domain" description="Glycosyltransferase subfamily 4-like N-terminal" evidence="2">
    <location>
        <begin position="42"/>
        <end position="205"/>
    </location>
</feature>
<dbReference type="Pfam" id="PF00534">
    <property type="entry name" value="Glycos_transf_1"/>
    <property type="match status" value="1"/>
</dbReference>
<dbReference type="InterPro" id="IPR001296">
    <property type="entry name" value="Glyco_trans_1"/>
</dbReference>
<dbReference type="AlphaFoldDB" id="Q7V9A5"/>
<gene>
    <name evidence="3" type="primary">sqdX</name>
    <name evidence="3" type="ordered locus">PMT_0049</name>
</gene>
<feature type="domain" description="Glycosyl transferase family 1" evidence="1">
    <location>
        <begin position="225"/>
        <end position="379"/>
    </location>
</feature>